<dbReference type="InterPro" id="IPR050122">
    <property type="entry name" value="RTK"/>
</dbReference>
<evidence type="ECO:0000256" key="2">
    <source>
        <dbReference type="ARBA" id="ARBA00022741"/>
    </source>
</evidence>
<keyword evidence="3 8" id="KW-0418">Kinase</keyword>
<dbReference type="Gene3D" id="1.10.510.10">
    <property type="entry name" value="Transferase(Phosphotransferase) domain 1"/>
    <property type="match status" value="1"/>
</dbReference>
<dbReference type="InterPro" id="IPR001245">
    <property type="entry name" value="Ser-Thr/Tyr_kinase_cat_dom"/>
</dbReference>
<dbReference type="InterPro" id="IPR000719">
    <property type="entry name" value="Prot_kinase_dom"/>
</dbReference>
<dbReference type="Proteomes" id="UP001165941">
    <property type="component" value="Unassembled WGS sequence"/>
</dbReference>
<sequence>MSVCVADFGLSKKIYNGDYYRQGRIAKMPVKWIAIESLADRVYTSKSDVWSFGVTMWEIATRGQTPYPGVENSEIYDYLRQGNRLKQPVDCLDGLYALMSRCWELNPRDRPSFAELREDLENTLKALPPAQEPDEILYVNMDEGGGHPEPLGAAGGAEPPTQPDPKDSCSCLTAAEVHPAGRYVLCPSTAPGPALPADRSSPAPPGQEDGA</sequence>
<keyword evidence="4" id="KW-0067">ATP-binding</keyword>
<keyword evidence="9" id="KW-1185">Reference proteome</keyword>
<dbReference type="Pfam" id="PF07714">
    <property type="entry name" value="PK_Tyr_Ser-Thr"/>
    <property type="match status" value="1"/>
</dbReference>
<keyword evidence="1" id="KW-0808">Transferase</keyword>
<feature type="region of interest" description="Disordered" evidence="6">
    <location>
        <begin position="186"/>
        <end position="211"/>
    </location>
</feature>
<comment type="caution">
    <text evidence="8">The sequence shown here is derived from an EMBL/GenBank/DDBJ whole genome shotgun (WGS) entry which is preliminary data.</text>
</comment>
<accession>A0ABX0S3H3</accession>
<evidence type="ECO:0000313" key="9">
    <source>
        <dbReference type="Proteomes" id="UP001165941"/>
    </source>
</evidence>
<evidence type="ECO:0000256" key="4">
    <source>
        <dbReference type="ARBA" id="ARBA00022840"/>
    </source>
</evidence>
<feature type="region of interest" description="Disordered" evidence="6">
    <location>
        <begin position="141"/>
        <end position="169"/>
    </location>
</feature>
<evidence type="ECO:0000256" key="6">
    <source>
        <dbReference type="SAM" id="MobiDB-lite"/>
    </source>
</evidence>
<dbReference type="PROSITE" id="PS50011">
    <property type="entry name" value="PROTEIN_KINASE_DOM"/>
    <property type="match status" value="1"/>
</dbReference>
<organism evidence="8 9">
    <name type="scientific">Pontoporia blainvillei</name>
    <name type="common">Franciscana</name>
    <name type="synonym">Delphinus blainvillei</name>
    <dbReference type="NCBI Taxonomy" id="48723"/>
    <lineage>
        <taxon>Eukaryota</taxon>
        <taxon>Metazoa</taxon>
        <taxon>Chordata</taxon>
        <taxon>Craniata</taxon>
        <taxon>Vertebrata</taxon>
        <taxon>Euteleostomi</taxon>
        <taxon>Mammalia</taxon>
        <taxon>Eutheria</taxon>
        <taxon>Laurasiatheria</taxon>
        <taxon>Artiodactyla</taxon>
        <taxon>Whippomorpha</taxon>
        <taxon>Cetacea</taxon>
        <taxon>Odontoceti</taxon>
        <taxon>Pontoporiidae</taxon>
        <taxon>Pontoporia</taxon>
    </lineage>
</organism>
<dbReference type="PRINTS" id="PR00109">
    <property type="entry name" value="TYRKINASE"/>
</dbReference>
<gene>
    <name evidence="8" type="ORF">BU61_5800</name>
</gene>
<dbReference type="InterPro" id="IPR011009">
    <property type="entry name" value="Kinase-like_dom_sf"/>
</dbReference>
<dbReference type="SMART" id="SM00219">
    <property type="entry name" value="TyrKc"/>
    <property type="match status" value="1"/>
</dbReference>
<feature type="domain" description="Protein kinase" evidence="7">
    <location>
        <begin position="1"/>
        <end position="124"/>
    </location>
</feature>
<dbReference type="PANTHER" id="PTHR24416">
    <property type="entry name" value="TYROSINE-PROTEIN KINASE RECEPTOR"/>
    <property type="match status" value="1"/>
</dbReference>
<dbReference type="InterPro" id="IPR020635">
    <property type="entry name" value="Tyr_kinase_cat_dom"/>
</dbReference>
<evidence type="ECO:0000256" key="3">
    <source>
        <dbReference type="ARBA" id="ARBA00022777"/>
    </source>
</evidence>
<proteinExistence type="predicted"/>
<dbReference type="EMBL" id="PGGH01047939">
    <property type="protein sequence ID" value="NIG58564.1"/>
    <property type="molecule type" value="Genomic_DNA"/>
</dbReference>
<keyword evidence="2" id="KW-0547">Nucleotide-binding</keyword>
<dbReference type="SUPFAM" id="SSF56112">
    <property type="entry name" value="Protein kinase-like (PK-like)"/>
    <property type="match status" value="1"/>
</dbReference>
<name>A0ABX0S3H3_PONBL</name>
<evidence type="ECO:0000313" key="8">
    <source>
        <dbReference type="EMBL" id="NIG58564.1"/>
    </source>
</evidence>
<evidence type="ECO:0000256" key="1">
    <source>
        <dbReference type="ARBA" id="ARBA00022679"/>
    </source>
</evidence>
<protein>
    <submittedName>
        <fullName evidence="8">Tyrosine-protein kinase receptor UFO isoform X2</fullName>
    </submittedName>
</protein>
<keyword evidence="5 8" id="KW-0675">Receptor</keyword>
<reference evidence="8" key="1">
    <citation type="submission" date="2018-05" db="EMBL/GenBank/DDBJ databases">
        <authorList>
            <person name="Pedro S.L.S."/>
            <person name="Freitas R.C."/>
            <person name="Barreto A.S."/>
            <person name="Lima A.O.S."/>
        </authorList>
    </citation>
    <scope>NUCLEOTIDE SEQUENCE</scope>
    <source>
        <strain evidence="8">BP203</strain>
        <tissue evidence="8">Muscle</tissue>
    </source>
</reference>
<dbReference type="PANTHER" id="PTHR24416:SF323">
    <property type="entry name" value="TYROSINE-PROTEIN KINASE RECEPTOR UFO"/>
    <property type="match status" value="1"/>
</dbReference>
<dbReference type="GO" id="GO:0016301">
    <property type="term" value="F:kinase activity"/>
    <property type="evidence" value="ECO:0007669"/>
    <property type="project" value="UniProtKB-KW"/>
</dbReference>
<evidence type="ECO:0000259" key="7">
    <source>
        <dbReference type="PROSITE" id="PS50011"/>
    </source>
</evidence>
<evidence type="ECO:0000256" key="5">
    <source>
        <dbReference type="ARBA" id="ARBA00023170"/>
    </source>
</evidence>